<keyword evidence="3" id="KW-1185">Reference proteome</keyword>
<proteinExistence type="predicted"/>
<sequence length="112" mass="11748">MAGARRSRSASRRGAGTPPASASSTARVAGPLTRTTQIAARPQPEAGAKIVSVCDEDGSGEADPVKTGSRRGDADRPIMRFRRARSARRRTTLGTAKGRVSLDDAALLSDTW</sequence>
<dbReference type="AlphaFoldDB" id="A0A917Q843"/>
<dbReference type="Proteomes" id="UP000600449">
    <property type="component" value="Unassembled WGS sequence"/>
</dbReference>
<accession>A0A917Q843</accession>
<evidence type="ECO:0000256" key="1">
    <source>
        <dbReference type="SAM" id="MobiDB-lite"/>
    </source>
</evidence>
<feature type="compositionally biased region" description="Low complexity" evidence="1">
    <location>
        <begin position="12"/>
        <end position="27"/>
    </location>
</feature>
<evidence type="ECO:0000313" key="3">
    <source>
        <dbReference type="Proteomes" id="UP000600449"/>
    </source>
</evidence>
<evidence type="ECO:0000313" key="2">
    <source>
        <dbReference type="EMBL" id="GGK33996.1"/>
    </source>
</evidence>
<feature type="compositionally biased region" description="Basic residues" evidence="1">
    <location>
        <begin position="1"/>
        <end position="11"/>
    </location>
</feature>
<feature type="region of interest" description="Disordered" evidence="1">
    <location>
        <begin position="1"/>
        <end position="76"/>
    </location>
</feature>
<reference evidence="2 3" key="1">
    <citation type="journal article" date="2014" name="Int. J. Syst. Evol. Microbiol.">
        <title>Complete genome sequence of Corynebacterium casei LMG S-19264T (=DSM 44701T), isolated from a smear-ripened cheese.</title>
        <authorList>
            <consortium name="US DOE Joint Genome Institute (JGI-PGF)"/>
            <person name="Walter F."/>
            <person name="Albersmeier A."/>
            <person name="Kalinowski J."/>
            <person name="Ruckert C."/>
        </authorList>
    </citation>
    <scope>NUCLEOTIDE SEQUENCE [LARGE SCALE GENOMIC DNA]</scope>
    <source>
        <strain evidence="2 3">CGMCC 1.9161</strain>
    </source>
</reference>
<comment type="caution">
    <text evidence="2">The sequence shown here is derived from an EMBL/GenBank/DDBJ whole genome shotgun (WGS) entry which is preliminary data.</text>
</comment>
<organism evidence="2 3">
    <name type="scientific">Salinarimonas ramus</name>
    <dbReference type="NCBI Taxonomy" id="690164"/>
    <lineage>
        <taxon>Bacteria</taxon>
        <taxon>Pseudomonadati</taxon>
        <taxon>Pseudomonadota</taxon>
        <taxon>Alphaproteobacteria</taxon>
        <taxon>Hyphomicrobiales</taxon>
        <taxon>Salinarimonadaceae</taxon>
        <taxon>Salinarimonas</taxon>
    </lineage>
</organism>
<gene>
    <name evidence="2" type="ORF">GCM10011322_20830</name>
</gene>
<dbReference type="EMBL" id="BMMF01000005">
    <property type="protein sequence ID" value="GGK33996.1"/>
    <property type="molecule type" value="Genomic_DNA"/>
</dbReference>
<name>A0A917Q843_9HYPH</name>
<protein>
    <submittedName>
        <fullName evidence="2">Uncharacterized protein</fullName>
    </submittedName>
</protein>